<keyword evidence="3" id="KW-1185">Reference proteome</keyword>
<dbReference type="Proteomes" id="UP000821837">
    <property type="component" value="Chromosome 5"/>
</dbReference>
<feature type="compositionally biased region" description="Polar residues" evidence="1">
    <location>
        <begin position="82"/>
        <end position="94"/>
    </location>
</feature>
<proteinExistence type="predicted"/>
<sequence length="401" mass="43365">MDVCPNPGDALCRGCGAASPDEHHVCTPKCRLCGGQHLTACKDCAQRFQVPYVVRRRRGERARAAAAISKSPRPPDSEDHSQCPSSDNNTTGRQARSRSKSRSGEHSRRLPRSRSRGRSGSRGRSVARDRSISSSRSSSRGRSASGSHRAPGSSQSSTATVTDDSRRRNKPTLSWADKVKGSAGSATISNSREPEQTRHENELEKLRKENEALRATIDRMASEIAEIKNLALRHAQAPEAMEIAQPVAENSGVAKRRAVDSKHCSEVSEIKSILSQAAENIKVLQQSLSQIQVALGDPRRGLTALAERMDRIEKAFPPVVASVAAGDSISTRMNRIIAPPTDVGLRACGLASLCKNATLFCGKMTHDQTDYAATQCVKDQARYSEKAALCGVDPFELRGSD</sequence>
<protein>
    <submittedName>
        <fullName evidence="2">Uncharacterized protein</fullName>
    </submittedName>
</protein>
<evidence type="ECO:0000313" key="3">
    <source>
        <dbReference type="Proteomes" id="UP000821837"/>
    </source>
</evidence>
<dbReference type="AlphaFoldDB" id="A0A9D4PUP0"/>
<gene>
    <name evidence="2" type="ORF">HPB52_018233</name>
</gene>
<evidence type="ECO:0000313" key="2">
    <source>
        <dbReference type="EMBL" id="KAH7952085.1"/>
    </source>
</evidence>
<organism evidence="2 3">
    <name type="scientific">Rhipicephalus sanguineus</name>
    <name type="common">Brown dog tick</name>
    <name type="synonym">Ixodes sanguineus</name>
    <dbReference type="NCBI Taxonomy" id="34632"/>
    <lineage>
        <taxon>Eukaryota</taxon>
        <taxon>Metazoa</taxon>
        <taxon>Ecdysozoa</taxon>
        <taxon>Arthropoda</taxon>
        <taxon>Chelicerata</taxon>
        <taxon>Arachnida</taxon>
        <taxon>Acari</taxon>
        <taxon>Parasitiformes</taxon>
        <taxon>Ixodida</taxon>
        <taxon>Ixodoidea</taxon>
        <taxon>Ixodidae</taxon>
        <taxon>Rhipicephalinae</taxon>
        <taxon>Rhipicephalus</taxon>
        <taxon>Rhipicephalus</taxon>
    </lineage>
</organism>
<name>A0A9D4PUP0_RHISA</name>
<feature type="compositionally biased region" description="Basic residues" evidence="1">
    <location>
        <begin position="109"/>
        <end position="121"/>
    </location>
</feature>
<dbReference type="EMBL" id="JABSTV010001251">
    <property type="protein sequence ID" value="KAH7952085.1"/>
    <property type="molecule type" value="Genomic_DNA"/>
</dbReference>
<feature type="compositionally biased region" description="Low complexity" evidence="1">
    <location>
        <begin position="132"/>
        <end position="154"/>
    </location>
</feature>
<feature type="compositionally biased region" description="Basic and acidic residues" evidence="1">
    <location>
        <begin position="192"/>
        <end position="206"/>
    </location>
</feature>
<reference evidence="2" key="1">
    <citation type="journal article" date="2020" name="Cell">
        <title>Large-Scale Comparative Analyses of Tick Genomes Elucidate Their Genetic Diversity and Vector Capacities.</title>
        <authorList>
            <consortium name="Tick Genome and Microbiome Consortium (TIGMIC)"/>
            <person name="Jia N."/>
            <person name="Wang J."/>
            <person name="Shi W."/>
            <person name="Du L."/>
            <person name="Sun Y."/>
            <person name="Zhan W."/>
            <person name="Jiang J.F."/>
            <person name="Wang Q."/>
            <person name="Zhang B."/>
            <person name="Ji P."/>
            <person name="Bell-Sakyi L."/>
            <person name="Cui X.M."/>
            <person name="Yuan T.T."/>
            <person name="Jiang B.G."/>
            <person name="Yang W.F."/>
            <person name="Lam T.T."/>
            <person name="Chang Q.C."/>
            <person name="Ding S.J."/>
            <person name="Wang X.J."/>
            <person name="Zhu J.G."/>
            <person name="Ruan X.D."/>
            <person name="Zhao L."/>
            <person name="Wei J.T."/>
            <person name="Ye R.Z."/>
            <person name="Que T.C."/>
            <person name="Du C.H."/>
            <person name="Zhou Y.H."/>
            <person name="Cheng J.X."/>
            <person name="Dai P.F."/>
            <person name="Guo W.B."/>
            <person name="Han X.H."/>
            <person name="Huang E.J."/>
            <person name="Li L.F."/>
            <person name="Wei W."/>
            <person name="Gao Y.C."/>
            <person name="Liu J.Z."/>
            <person name="Shao H.Z."/>
            <person name="Wang X."/>
            <person name="Wang C.C."/>
            <person name="Yang T.C."/>
            <person name="Huo Q.B."/>
            <person name="Li W."/>
            <person name="Chen H.Y."/>
            <person name="Chen S.E."/>
            <person name="Zhou L.G."/>
            <person name="Ni X.B."/>
            <person name="Tian J.H."/>
            <person name="Sheng Y."/>
            <person name="Liu T."/>
            <person name="Pan Y.S."/>
            <person name="Xia L.Y."/>
            <person name="Li J."/>
            <person name="Zhao F."/>
            <person name="Cao W.C."/>
        </authorList>
    </citation>
    <scope>NUCLEOTIDE SEQUENCE</scope>
    <source>
        <strain evidence="2">Rsan-2018</strain>
    </source>
</reference>
<reference evidence="2" key="2">
    <citation type="submission" date="2021-09" db="EMBL/GenBank/DDBJ databases">
        <authorList>
            <person name="Jia N."/>
            <person name="Wang J."/>
            <person name="Shi W."/>
            <person name="Du L."/>
            <person name="Sun Y."/>
            <person name="Zhan W."/>
            <person name="Jiang J."/>
            <person name="Wang Q."/>
            <person name="Zhang B."/>
            <person name="Ji P."/>
            <person name="Sakyi L.B."/>
            <person name="Cui X."/>
            <person name="Yuan T."/>
            <person name="Jiang B."/>
            <person name="Yang W."/>
            <person name="Lam T.T.-Y."/>
            <person name="Chang Q."/>
            <person name="Ding S."/>
            <person name="Wang X."/>
            <person name="Zhu J."/>
            <person name="Ruan X."/>
            <person name="Zhao L."/>
            <person name="Wei J."/>
            <person name="Que T."/>
            <person name="Du C."/>
            <person name="Cheng J."/>
            <person name="Dai P."/>
            <person name="Han X."/>
            <person name="Huang E."/>
            <person name="Gao Y."/>
            <person name="Liu J."/>
            <person name="Shao H."/>
            <person name="Ye R."/>
            <person name="Li L."/>
            <person name="Wei W."/>
            <person name="Wang X."/>
            <person name="Wang C."/>
            <person name="Huo Q."/>
            <person name="Li W."/>
            <person name="Guo W."/>
            <person name="Chen H."/>
            <person name="Chen S."/>
            <person name="Zhou L."/>
            <person name="Zhou L."/>
            <person name="Ni X."/>
            <person name="Tian J."/>
            <person name="Zhou Y."/>
            <person name="Sheng Y."/>
            <person name="Liu T."/>
            <person name="Pan Y."/>
            <person name="Xia L."/>
            <person name="Li J."/>
            <person name="Zhao F."/>
            <person name="Cao W."/>
        </authorList>
    </citation>
    <scope>NUCLEOTIDE SEQUENCE</scope>
    <source>
        <strain evidence="2">Rsan-2018</strain>
        <tissue evidence="2">Larvae</tissue>
    </source>
</reference>
<comment type="caution">
    <text evidence="2">The sequence shown here is derived from an EMBL/GenBank/DDBJ whole genome shotgun (WGS) entry which is preliminary data.</text>
</comment>
<evidence type="ECO:0000256" key="1">
    <source>
        <dbReference type="SAM" id="MobiDB-lite"/>
    </source>
</evidence>
<feature type="region of interest" description="Disordered" evidence="1">
    <location>
        <begin position="63"/>
        <end position="206"/>
    </location>
</feature>
<accession>A0A9D4PUP0</accession>